<dbReference type="InterPro" id="IPR029068">
    <property type="entry name" value="Glyas_Bleomycin-R_OHBP_Dase"/>
</dbReference>
<dbReference type="Gene3D" id="3.10.180.10">
    <property type="entry name" value="2,3-Dihydroxybiphenyl 1,2-Dioxygenase, domain 1"/>
    <property type="match status" value="1"/>
</dbReference>
<proteinExistence type="predicted"/>
<dbReference type="KEGG" id="parq:DSM112329_02554"/>
<dbReference type="EMBL" id="CP114014">
    <property type="protein sequence ID" value="XAY05696.1"/>
    <property type="molecule type" value="Genomic_DNA"/>
</dbReference>
<accession>A0AAU7AWI7</accession>
<gene>
    <name evidence="1" type="ORF">DSM112329_02554</name>
</gene>
<evidence type="ECO:0008006" key="2">
    <source>
        <dbReference type="Google" id="ProtNLM"/>
    </source>
</evidence>
<dbReference type="SUPFAM" id="SSF54593">
    <property type="entry name" value="Glyoxalase/Bleomycin resistance protein/Dihydroxybiphenyl dioxygenase"/>
    <property type="match status" value="1"/>
</dbReference>
<name>A0AAU7AWI7_9ACTN</name>
<dbReference type="AlphaFoldDB" id="A0AAU7AWI7"/>
<sequence>MVSTPDTERTFAALKAVGMQLRHERTAGTGSRALRQGFFRHGEAIVEVVGPLQGAGAGPATLWGLTVLVGDLDAAVALLGERAGAVRQAVQPGRRIVTVRGEATGGLPLALMD</sequence>
<evidence type="ECO:0000313" key="1">
    <source>
        <dbReference type="EMBL" id="XAY05696.1"/>
    </source>
</evidence>
<dbReference type="RefSeq" id="WP_354702200.1">
    <property type="nucleotide sequence ID" value="NZ_CP114014.1"/>
</dbReference>
<reference evidence="1" key="1">
    <citation type="submission" date="2022-12" db="EMBL/GenBank/DDBJ databases">
        <title>Paraconexibacter alkalitolerans sp. nov. and Baekduia alba sp. nov., isolated from soil and emended description of the genera Paraconexibacter (Chun et al., 2020) and Baekduia (An et al., 2020).</title>
        <authorList>
            <person name="Vieira S."/>
            <person name="Huber K.J."/>
            <person name="Geppert A."/>
            <person name="Wolf J."/>
            <person name="Neumann-Schaal M."/>
            <person name="Muesken M."/>
            <person name="Overmann J."/>
        </authorList>
    </citation>
    <scope>NUCLEOTIDE SEQUENCE</scope>
    <source>
        <strain evidence="1">AEG42_29</strain>
    </source>
</reference>
<organism evidence="1">
    <name type="scientific">Paraconexibacter sp. AEG42_29</name>
    <dbReference type="NCBI Taxonomy" id="2997339"/>
    <lineage>
        <taxon>Bacteria</taxon>
        <taxon>Bacillati</taxon>
        <taxon>Actinomycetota</taxon>
        <taxon>Thermoleophilia</taxon>
        <taxon>Solirubrobacterales</taxon>
        <taxon>Paraconexibacteraceae</taxon>
        <taxon>Paraconexibacter</taxon>
    </lineage>
</organism>
<protein>
    <recommendedName>
        <fullName evidence="2">VOC domain-containing protein</fullName>
    </recommendedName>
</protein>